<keyword evidence="7" id="KW-1185">Reference proteome</keyword>
<evidence type="ECO:0000256" key="4">
    <source>
        <dbReference type="ARBA" id="ARBA00023172"/>
    </source>
</evidence>
<dbReference type="EMBL" id="RBZP01000051">
    <property type="protein sequence ID" value="RKQ27341.1"/>
    <property type="molecule type" value="Genomic_DNA"/>
</dbReference>
<accession>A0A494ZQ61</accession>
<organism evidence="6 7">
    <name type="scientific">Oceanobacillus halophilus</name>
    <dbReference type="NCBI Taxonomy" id="930130"/>
    <lineage>
        <taxon>Bacteria</taxon>
        <taxon>Bacillati</taxon>
        <taxon>Bacillota</taxon>
        <taxon>Bacilli</taxon>
        <taxon>Bacillales</taxon>
        <taxon>Bacillaceae</taxon>
        <taxon>Oceanobacillus</taxon>
    </lineage>
</organism>
<dbReference type="GO" id="GO:0004803">
    <property type="term" value="F:transposase activity"/>
    <property type="evidence" value="ECO:0007669"/>
    <property type="project" value="InterPro"/>
</dbReference>
<comment type="caution">
    <text evidence="6">The sequence shown here is derived from an EMBL/GenBank/DDBJ whole genome shotgun (WGS) entry which is preliminary data.</text>
</comment>
<feature type="non-terminal residue" evidence="6">
    <location>
        <position position="1"/>
    </location>
</feature>
<gene>
    <name evidence="6" type="ORF">D8M06_19660</name>
</gene>
<reference evidence="6 7" key="1">
    <citation type="journal article" date="2016" name="Int. J. Syst. Evol. Microbiol.">
        <title>Oceanobacillus halophilus sp. nov., a novel moderately halophilic bacterium from a hypersaline lake.</title>
        <authorList>
            <person name="Amoozegar M.A."/>
            <person name="Bagheri M."/>
            <person name="Makhdoumi A."/>
            <person name="Nikou M.M."/>
            <person name="Fazeli S.A.S."/>
            <person name="Schumann P."/>
            <person name="Sproer C."/>
            <person name="Sanchez-Porro C."/>
            <person name="Ventosa A."/>
        </authorList>
    </citation>
    <scope>NUCLEOTIDE SEQUENCE [LARGE SCALE GENOMIC DNA]</scope>
    <source>
        <strain evidence="6 7">DSM 23996</strain>
    </source>
</reference>
<keyword evidence="4" id="KW-0233">DNA recombination</keyword>
<evidence type="ECO:0000313" key="7">
    <source>
        <dbReference type="Proteomes" id="UP000269301"/>
    </source>
</evidence>
<evidence type="ECO:0000259" key="5">
    <source>
        <dbReference type="Pfam" id="PF01609"/>
    </source>
</evidence>
<dbReference type="SUPFAM" id="SSF53098">
    <property type="entry name" value="Ribonuclease H-like"/>
    <property type="match status" value="1"/>
</dbReference>
<protein>
    <submittedName>
        <fullName evidence="6">IS4 family transposase</fullName>
    </submittedName>
</protein>
<name>A0A494ZQ61_9BACI</name>
<comment type="similarity">
    <text evidence="1">Belongs to the transposase 11 family.</text>
</comment>
<dbReference type="Proteomes" id="UP000269301">
    <property type="component" value="Unassembled WGS sequence"/>
</dbReference>
<evidence type="ECO:0000256" key="1">
    <source>
        <dbReference type="ARBA" id="ARBA00010075"/>
    </source>
</evidence>
<proteinExistence type="inferred from homology"/>
<dbReference type="PANTHER" id="PTHR33258">
    <property type="entry name" value="TRANSPOSASE INSL FOR INSERTION SEQUENCE ELEMENT IS186A-RELATED"/>
    <property type="match status" value="1"/>
</dbReference>
<keyword evidence="2" id="KW-0815">Transposition</keyword>
<dbReference type="NCBIfam" id="NF033592">
    <property type="entry name" value="transpos_IS4_1"/>
    <property type="match status" value="1"/>
</dbReference>
<dbReference type="InterPro" id="IPR012337">
    <property type="entry name" value="RNaseH-like_sf"/>
</dbReference>
<evidence type="ECO:0000313" key="6">
    <source>
        <dbReference type="EMBL" id="RKQ27341.1"/>
    </source>
</evidence>
<evidence type="ECO:0000256" key="2">
    <source>
        <dbReference type="ARBA" id="ARBA00022578"/>
    </source>
</evidence>
<dbReference type="InterPro" id="IPR002559">
    <property type="entry name" value="Transposase_11"/>
</dbReference>
<dbReference type="InterPro" id="IPR047952">
    <property type="entry name" value="Transpos_IS4"/>
</dbReference>
<sequence>FKELQSNFTRKQIEEWAQETGFMKRKTKLKPEYFFLLCSCLGESFGEKSLVELCAQLCSTFDVELTSEGLNQRFNSKAVEFLKKMYQSIFSNQLAYPMVENRLFNRLRILDSSGFNLPADYLDYKGASGSGVKVQLEYELYQGSFLHLLVQEGKESDSNYPKVIRDTIQPGDLCLRDLGYFSLENLIDIEKRGGYYLSRLKNNMNLYQQNKEGRWEKMDLEKITKDLQRGETLELPNIRIGYWVKEPLITRVVLTKLTEEQEEKRQAHLNKKKKKGKKPLSAQKNISVNIYVTNIPQKMVKKEEIHSLYSLRWQIEILFKTWKSLFEIHRVKKMKKERFECHLYGT</sequence>
<dbReference type="AlphaFoldDB" id="A0A494ZQ61"/>
<evidence type="ECO:0000256" key="3">
    <source>
        <dbReference type="ARBA" id="ARBA00023125"/>
    </source>
</evidence>
<dbReference type="GO" id="GO:0006313">
    <property type="term" value="P:DNA transposition"/>
    <property type="evidence" value="ECO:0007669"/>
    <property type="project" value="InterPro"/>
</dbReference>
<feature type="domain" description="Transposase IS4-like" evidence="5">
    <location>
        <begin position="106"/>
        <end position="345"/>
    </location>
</feature>
<dbReference type="Pfam" id="PF01609">
    <property type="entry name" value="DDE_Tnp_1"/>
    <property type="match status" value="1"/>
</dbReference>
<keyword evidence="3" id="KW-0238">DNA-binding</keyword>
<feature type="non-terminal residue" evidence="6">
    <location>
        <position position="346"/>
    </location>
</feature>
<dbReference type="GO" id="GO:0003677">
    <property type="term" value="F:DNA binding"/>
    <property type="evidence" value="ECO:0007669"/>
    <property type="project" value="UniProtKB-KW"/>
</dbReference>
<dbReference type="PANTHER" id="PTHR33258:SF1">
    <property type="entry name" value="TRANSPOSASE INSL FOR INSERTION SEQUENCE ELEMENT IS186A-RELATED"/>
    <property type="match status" value="1"/>
</dbReference>
<dbReference type="OrthoDB" id="2432160at2"/>